<dbReference type="PANTHER" id="PTHR43806:SF11">
    <property type="entry name" value="CEREVISIN-RELATED"/>
    <property type="match status" value="1"/>
</dbReference>
<feature type="domain" description="Peptidase S8/S53" evidence="7">
    <location>
        <begin position="270"/>
        <end position="511"/>
    </location>
</feature>
<evidence type="ECO:0000256" key="1">
    <source>
        <dbReference type="ARBA" id="ARBA00011073"/>
    </source>
</evidence>
<dbReference type="InterPro" id="IPR036852">
    <property type="entry name" value="Peptidase_S8/S53_dom_sf"/>
</dbReference>
<dbReference type="Pfam" id="PF00082">
    <property type="entry name" value="Peptidase_S8"/>
    <property type="match status" value="1"/>
</dbReference>
<dbReference type="Gene3D" id="2.60.40.10">
    <property type="entry name" value="Immunoglobulins"/>
    <property type="match status" value="2"/>
</dbReference>
<evidence type="ECO:0000256" key="6">
    <source>
        <dbReference type="RuleBase" id="RU003355"/>
    </source>
</evidence>
<evidence type="ECO:0000256" key="5">
    <source>
        <dbReference type="PROSITE-ProRule" id="PRU01240"/>
    </source>
</evidence>
<dbReference type="InterPro" id="IPR023828">
    <property type="entry name" value="Peptidase_S8_Ser-AS"/>
</dbReference>
<keyword evidence="4 5" id="KW-0720">Serine protease</keyword>
<dbReference type="InterPro" id="IPR023827">
    <property type="entry name" value="Peptidase_S8_Asp-AS"/>
</dbReference>
<evidence type="ECO:0000313" key="9">
    <source>
        <dbReference type="Proteomes" id="UP001209701"/>
    </source>
</evidence>
<dbReference type="PROSITE" id="PS00136">
    <property type="entry name" value="SUBTILASE_ASP"/>
    <property type="match status" value="1"/>
</dbReference>
<dbReference type="Gene3D" id="3.40.50.200">
    <property type="entry name" value="Peptidase S8/S53 domain"/>
    <property type="match status" value="1"/>
</dbReference>
<dbReference type="Pfam" id="PF17957">
    <property type="entry name" value="Big_7"/>
    <property type="match status" value="2"/>
</dbReference>
<keyword evidence="3 5" id="KW-0378">Hydrolase</keyword>
<dbReference type="PROSITE" id="PS00137">
    <property type="entry name" value="SUBTILASE_HIS"/>
    <property type="match status" value="1"/>
</dbReference>
<dbReference type="PRINTS" id="PR00723">
    <property type="entry name" value="SUBTILISIN"/>
</dbReference>
<dbReference type="PROSITE" id="PS00138">
    <property type="entry name" value="SUBTILASE_SER"/>
    <property type="match status" value="1"/>
</dbReference>
<dbReference type="InterPro" id="IPR000209">
    <property type="entry name" value="Peptidase_S8/S53_dom"/>
</dbReference>
<feature type="active site" description="Charge relay system" evidence="5">
    <location>
        <position position="463"/>
    </location>
</feature>
<protein>
    <submittedName>
        <fullName evidence="8">MHFG family PEP-CTERM protein</fullName>
    </submittedName>
</protein>
<evidence type="ECO:0000259" key="7">
    <source>
        <dbReference type="Pfam" id="PF00082"/>
    </source>
</evidence>
<accession>A0ABT2YGS0</accession>
<evidence type="ECO:0000256" key="3">
    <source>
        <dbReference type="ARBA" id="ARBA00022801"/>
    </source>
</evidence>
<dbReference type="SUPFAM" id="SSF52743">
    <property type="entry name" value="Subtilisin-like"/>
    <property type="match status" value="1"/>
</dbReference>
<gene>
    <name evidence="8" type="ORF">LNV07_14245</name>
</gene>
<dbReference type="RefSeq" id="WP_263571836.1">
    <property type="nucleotide sequence ID" value="NZ_JAJIRN010000006.1"/>
</dbReference>
<keyword evidence="2 5" id="KW-0645">Protease</keyword>
<name>A0ABT2YGS0_9BURK</name>
<dbReference type="PANTHER" id="PTHR43806">
    <property type="entry name" value="PEPTIDASE S8"/>
    <property type="match status" value="1"/>
</dbReference>
<evidence type="ECO:0000313" key="8">
    <source>
        <dbReference type="EMBL" id="MCV2369242.1"/>
    </source>
</evidence>
<dbReference type="EMBL" id="JAJIRN010000006">
    <property type="protein sequence ID" value="MCV2369242.1"/>
    <property type="molecule type" value="Genomic_DNA"/>
</dbReference>
<keyword evidence="9" id="KW-1185">Reference proteome</keyword>
<organism evidence="8 9">
    <name type="scientific">Roseateles oligotrophus</name>
    <dbReference type="NCBI Taxonomy" id="1769250"/>
    <lineage>
        <taxon>Bacteria</taxon>
        <taxon>Pseudomonadati</taxon>
        <taxon>Pseudomonadota</taxon>
        <taxon>Betaproteobacteria</taxon>
        <taxon>Burkholderiales</taxon>
        <taxon>Sphaerotilaceae</taxon>
        <taxon>Roseateles</taxon>
    </lineage>
</organism>
<evidence type="ECO:0000256" key="2">
    <source>
        <dbReference type="ARBA" id="ARBA00022670"/>
    </source>
</evidence>
<evidence type="ECO:0000256" key="4">
    <source>
        <dbReference type="ARBA" id="ARBA00022825"/>
    </source>
</evidence>
<sequence length="717" mass="72613">MALTAIALAAGMAATTGTCDWHPSSQAAFEGPLAPLVERFQDIPIELRERLKRRIEEHQFDEVVAIQRDAIIGKQHYGDLISGLQAGVGSSCSQPSREQWSESTRELALSYCEGGYCVLITINGHHFARMSRSGLANDATALAANRSDALDPSQAIDLEPTAAAPAPLVHAPGRLLIGARAGVSDAEMSKLLSKYAGRASRIGRGDLHIATVPVGSEKAIADLLGKHPQLKFAELDRRLAPSFAVNDPYAGSQWHLSKIGSSSAWDSAQGAGITIAILDSGVDGSHPDLSARMVAGWNFLDNNANAADVNGHGTAVAGAAAATLNNGTGVAGTAGQARIMPVRIADANAYAYFSTIAQGINWAADNGARVANISYAAGGSAAVQSAAQYMKSKGGLVIVAAGNNGIDEMIAPTTTMIIVSATDSTDTKTSWSSYGAAVSLAAPGQDIWTTVRGGSYQAWWGTSLASPVVAGVVGLMMSAKPSLGSGQVESLLFSSATDLGTAGRDPLYGYGRVNAAAAVQASLSAIAADTQAPSATISAPLASSSVSGMVAVDVVASDNVGVTKVELRVNGATVATDTVAPFGFSWDSSKQANGMNTLAAVAFDAAGNSASSATVSVNVANTVPPDTSPPSISIGNPKAGSVVSGSVSISTSASDDAGAAGIKQTLLIDGVQVASGNGASLSYSWNTRKATAGGHVIQALAQDAAGNKSSSSVSVSK</sequence>
<dbReference type="InterPro" id="IPR015500">
    <property type="entry name" value="Peptidase_S8_subtilisin-rel"/>
</dbReference>
<dbReference type="Proteomes" id="UP001209701">
    <property type="component" value="Unassembled WGS sequence"/>
</dbReference>
<dbReference type="InterPro" id="IPR013783">
    <property type="entry name" value="Ig-like_fold"/>
</dbReference>
<reference evidence="8 9" key="1">
    <citation type="submission" date="2021-11" db="EMBL/GenBank/DDBJ databases">
        <authorList>
            <person name="Liang Q."/>
            <person name="Mou H."/>
            <person name="Liu Z."/>
        </authorList>
    </citation>
    <scope>NUCLEOTIDE SEQUENCE [LARGE SCALE GENOMIC DNA]</scope>
    <source>
        <strain evidence="8 9">CHU3</strain>
    </source>
</reference>
<dbReference type="PROSITE" id="PS51892">
    <property type="entry name" value="SUBTILASE"/>
    <property type="match status" value="1"/>
</dbReference>
<dbReference type="InterPro" id="IPR022398">
    <property type="entry name" value="Peptidase_S8_His-AS"/>
</dbReference>
<dbReference type="InterPro" id="IPR050131">
    <property type="entry name" value="Peptidase_S8_subtilisin-like"/>
</dbReference>
<proteinExistence type="inferred from homology"/>
<comment type="caution">
    <text evidence="8">The sequence shown here is derived from an EMBL/GenBank/DDBJ whole genome shotgun (WGS) entry which is preliminary data.</text>
</comment>
<feature type="active site" description="Charge relay system" evidence="5">
    <location>
        <position position="279"/>
    </location>
</feature>
<dbReference type="NCBIfam" id="NF038119">
    <property type="entry name" value="PEP_CTERM_MHFG"/>
    <property type="match status" value="1"/>
</dbReference>
<feature type="active site" description="Charge relay system" evidence="5">
    <location>
        <position position="312"/>
    </location>
</feature>
<comment type="similarity">
    <text evidence="1 5 6">Belongs to the peptidase S8 family.</text>
</comment>